<dbReference type="Proteomes" id="UP000199086">
    <property type="component" value="Unassembled WGS sequence"/>
</dbReference>
<feature type="region of interest" description="Disordered" evidence="6">
    <location>
        <begin position="63"/>
        <end position="87"/>
    </location>
</feature>
<dbReference type="Gene3D" id="3.30.950.10">
    <property type="entry name" value="Methyltransferase, Cobalt-precorrin-4 Transmethylase, Domain 2"/>
    <property type="match status" value="1"/>
</dbReference>
<evidence type="ECO:0000256" key="6">
    <source>
        <dbReference type="SAM" id="MobiDB-lite"/>
    </source>
</evidence>
<dbReference type="CDD" id="cd11642">
    <property type="entry name" value="SUMT"/>
    <property type="match status" value="1"/>
</dbReference>
<dbReference type="NCBIfam" id="NF004790">
    <property type="entry name" value="PRK06136.1"/>
    <property type="match status" value="1"/>
</dbReference>
<dbReference type="InterPro" id="IPR006366">
    <property type="entry name" value="CobA/CysG_C"/>
</dbReference>
<keyword evidence="9" id="KW-1185">Reference proteome</keyword>
<dbReference type="GO" id="GO:0032259">
    <property type="term" value="P:methylation"/>
    <property type="evidence" value="ECO:0007669"/>
    <property type="project" value="UniProtKB-KW"/>
</dbReference>
<dbReference type="Pfam" id="PF13241">
    <property type="entry name" value="NAD_binding_7"/>
    <property type="match status" value="1"/>
</dbReference>
<dbReference type="Pfam" id="PF00590">
    <property type="entry name" value="TP_methylase"/>
    <property type="match status" value="1"/>
</dbReference>
<proteinExistence type="predicted"/>
<dbReference type="InterPro" id="IPR014777">
    <property type="entry name" value="4pyrrole_Mease_sub1"/>
</dbReference>
<dbReference type="Gene3D" id="3.40.1010.10">
    <property type="entry name" value="Cobalt-precorrin-4 Transmethylase, Domain 1"/>
    <property type="match status" value="1"/>
</dbReference>
<dbReference type="InterPro" id="IPR035996">
    <property type="entry name" value="4pyrrol_Methylase_sf"/>
</dbReference>
<reference evidence="8 9" key="1">
    <citation type="submission" date="2016-06" db="EMBL/GenBank/DDBJ databases">
        <authorList>
            <person name="Olsen C.W."/>
            <person name="Carey S."/>
            <person name="Hinshaw L."/>
            <person name="Karasin A.I."/>
        </authorList>
    </citation>
    <scope>NUCLEOTIDE SEQUENCE [LARGE SCALE GENOMIC DNA]</scope>
    <source>
        <strain evidence="8 9">LZ-22</strain>
    </source>
</reference>
<feature type="domain" description="Tetrapyrrole methylase" evidence="7">
    <location>
        <begin position="89"/>
        <end position="301"/>
    </location>
</feature>
<dbReference type="InterPro" id="IPR014776">
    <property type="entry name" value="4pyrrole_Mease_sub2"/>
</dbReference>
<accession>A0A1G6GEZ5</accession>
<dbReference type="AlphaFoldDB" id="A0A1G6GEZ5"/>
<dbReference type="GO" id="GO:0004851">
    <property type="term" value="F:uroporphyrin-III C-methyltransferase activity"/>
    <property type="evidence" value="ECO:0007669"/>
    <property type="project" value="UniProtKB-EC"/>
</dbReference>
<evidence type="ECO:0000256" key="1">
    <source>
        <dbReference type="ARBA" id="ARBA00012162"/>
    </source>
</evidence>
<sequence>MFEIDVTGREVLITGVDEATTGQVAALLRDGAHVTVAAEQLPTSLVDLVERGLVTHDVDPQGSYDLVIAPPPRRPTAATEPEQAGGSGRVTLVGGGPGDPGLITVAGLAALREADVVVTDRLAPLELLAGLPASVEVIDVAKIPRGEQTSQERINQVLVEQAGLGKHVVRFKGGDPYVFGRGGEEVLALSAAGIPVRVVPGVTSSIAAPELAGIPVTHRGLTQGFTVVSGHVPPGDPRSTVDWSALAHSGTTLVVLMGVHTLHRICTGLVEHGMDPATPAATIADAGLASQQVVRATLADLPRIVKEAGIGSPAVTVIGAVAGEHLPGTGDLADQGLVR</sequence>
<evidence type="ECO:0000259" key="7">
    <source>
        <dbReference type="Pfam" id="PF00590"/>
    </source>
</evidence>
<keyword evidence="2 8" id="KW-0489">Methyltransferase</keyword>
<protein>
    <recommendedName>
        <fullName evidence="1">uroporphyrinogen-III C-methyltransferase</fullName>
        <ecNumber evidence="1">2.1.1.107</ecNumber>
    </recommendedName>
</protein>
<dbReference type="InterPro" id="IPR000878">
    <property type="entry name" value="4pyrrol_Mease"/>
</dbReference>
<dbReference type="STRING" id="1577474.GA0111570_102335"/>
<keyword evidence="3 8" id="KW-0808">Transferase</keyword>
<dbReference type="InterPro" id="IPR050161">
    <property type="entry name" value="Siro_Cobalamin_biosynth"/>
</dbReference>
<evidence type="ECO:0000256" key="4">
    <source>
        <dbReference type="ARBA" id="ARBA00022691"/>
    </source>
</evidence>
<evidence type="ECO:0000256" key="2">
    <source>
        <dbReference type="ARBA" id="ARBA00022603"/>
    </source>
</evidence>
<dbReference type="EC" id="2.1.1.107" evidence="1"/>
<evidence type="ECO:0000256" key="5">
    <source>
        <dbReference type="ARBA" id="ARBA00023244"/>
    </source>
</evidence>
<dbReference type="GO" id="GO:0019354">
    <property type="term" value="P:siroheme biosynthetic process"/>
    <property type="evidence" value="ECO:0007669"/>
    <property type="project" value="InterPro"/>
</dbReference>
<evidence type="ECO:0000313" key="8">
    <source>
        <dbReference type="EMBL" id="SDB80544.1"/>
    </source>
</evidence>
<gene>
    <name evidence="8" type="ORF">GA0111570_102335</name>
</gene>
<name>A0A1G6GEZ5_9ACTN</name>
<dbReference type="EMBL" id="FMYF01000002">
    <property type="protein sequence ID" value="SDB80544.1"/>
    <property type="molecule type" value="Genomic_DNA"/>
</dbReference>
<dbReference type="PANTHER" id="PTHR45790:SF3">
    <property type="entry name" value="S-ADENOSYL-L-METHIONINE-DEPENDENT UROPORPHYRINOGEN III METHYLTRANSFERASE, CHLOROPLASTIC"/>
    <property type="match status" value="1"/>
</dbReference>
<evidence type="ECO:0000313" key="9">
    <source>
        <dbReference type="Proteomes" id="UP000199086"/>
    </source>
</evidence>
<dbReference type="NCBIfam" id="TIGR01469">
    <property type="entry name" value="cobA_cysG_Cterm"/>
    <property type="match status" value="1"/>
</dbReference>
<keyword evidence="4" id="KW-0949">S-adenosyl-L-methionine</keyword>
<keyword evidence="5" id="KW-0627">Porphyrin biosynthesis</keyword>
<evidence type="ECO:0000256" key="3">
    <source>
        <dbReference type="ARBA" id="ARBA00022679"/>
    </source>
</evidence>
<dbReference type="PANTHER" id="PTHR45790">
    <property type="entry name" value="SIROHEME SYNTHASE-RELATED"/>
    <property type="match status" value="1"/>
</dbReference>
<organism evidence="8 9">
    <name type="scientific">Raineyella antarctica</name>
    <dbReference type="NCBI Taxonomy" id="1577474"/>
    <lineage>
        <taxon>Bacteria</taxon>
        <taxon>Bacillati</taxon>
        <taxon>Actinomycetota</taxon>
        <taxon>Actinomycetes</taxon>
        <taxon>Propionibacteriales</taxon>
        <taxon>Propionibacteriaceae</taxon>
        <taxon>Raineyella</taxon>
    </lineage>
</organism>
<dbReference type="FunFam" id="3.40.1010.10:FF:000001">
    <property type="entry name" value="Siroheme synthase"/>
    <property type="match status" value="1"/>
</dbReference>
<dbReference type="SUPFAM" id="SSF53790">
    <property type="entry name" value="Tetrapyrrole methylase"/>
    <property type="match status" value="1"/>
</dbReference>